<proteinExistence type="predicted"/>
<evidence type="ECO:0000313" key="1">
    <source>
        <dbReference type="EMBL" id="PON67947.1"/>
    </source>
</evidence>
<organism evidence="1 2">
    <name type="scientific">Parasponia andersonii</name>
    <name type="common">Sponia andersonii</name>
    <dbReference type="NCBI Taxonomy" id="3476"/>
    <lineage>
        <taxon>Eukaryota</taxon>
        <taxon>Viridiplantae</taxon>
        <taxon>Streptophyta</taxon>
        <taxon>Embryophyta</taxon>
        <taxon>Tracheophyta</taxon>
        <taxon>Spermatophyta</taxon>
        <taxon>Magnoliopsida</taxon>
        <taxon>eudicotyledons</taxon>
        <taxon>Gunneridae</taxon>
        <taxon>Pentapetalae</taxon>
        <taxon>rosids</taxon>
        <taxon>fabids</taxon>
        <taxon>Rosales</taxon>
        <taxon>Cannabaceae</taxon>
        <taxon>Parasponia</taxon>
    </lineage>
</organism>
<dbReference type="OrthoDB" id="1045822at2759"/>
<comment type="caution">
    <text evidence="1">The sequence shown here is derived from an EMBL/GenBank/DDBJ whole genome shotgun (WGS) entry which is preliminary data.</text>
</comment>
<sequence>MKNQGSYVPPVYIPLGQSETEADDVPQNKDLAIHRTISQGSSQWSSGICACCDDMQSSLEVFQKARAWDDTMFC</sequence>
<dbReference type="STRING" id="3476.A0A2P5D3S0"/>
<evidence type="ECO:0000313" key="2">
    <source>
        <dbReference type="Proteomes" id="UP000237105"/>
    </source>
</evidence>
<accession>A0A2P5D3S0</accession>
<dbReference type="Proteomes" id="UP000237105">
    <property type="component" value="Unassembled WGS sequence"/>
</dbReference>
<protein>
    <submittedName>
        <fullName evidence="1">Uncharacterized protein</fullName>
    </submittedName>
</protein>
<dbReference type="EMBL" id="JXTB01000067">
    <property type="protein sequence ID" value="PON67947.1"/>
    <property type="molecule type" value="Genomic_DNA"/>
</dbReference>
<name>A0A2P5D3S0_PARAD</name>
<gene>
    <name evidence="1" type="ORF">PanWU01x14_099440</name>
</gene>
<dbReference type="AlphaFoldDB" id="A0A2P5D3S0"/>
<keyword evidence="2" id="KW-1185">Reference proteome</keyword>
<reference evidence="2" key="1">
    <citation type="submission" date="2016-06" db="EMBL/GenBank/DDBJ databases">
        <title>Parallel loss of symbiosis genes in relatives of nitrogen-fixing non-legume Parasponia.</title>
        <authorList>
            <person name="Van Velzen R."/>
            <person name="Holmer R."/>
            <person name="Bu F."/>
            <person name="Rutten L."/>
            <person name="Van Zeijl A."/>
            <person name="Liu W."/>
            <person name="Santuari L."/>
            <person name="Cao Q."/>
            <person name="Sharma T."/>
            <person name="Shen D."/>
            <person name="Roswanjaya Y."/>
            <person name="Wardhani T."/>
            <person name="Kalhor M.S."/>
            <person name="Jansen J."/>
            <person name="Van den Hoogen J."/>
            <person name="Gungor B."/>
            <person name="Hartog M."/>
            <person name="Hontelez J."/>
            <person name="Verver J."/>
            <person name="Yang W.-C."/>
            <person name="Schijlen E."/>
            <person name="Repin R."/>
            <person name="Schilthuizen M."/>
            <person name="Schranz E."/>
            <person name="Heidstra R."/>
            <person name="Miyata K."/>
            <person name="Fedorova E."/>
            <person name="Kohlen W."/>
            <person name="Bisseling T."/>
            <person name="Smit S."/>
            <person name="Geurts R."/>
        </authorList>
    </citation>
    <scope>NUCLEOTIDE SEQUENCE [LARGE SCALE GENOMIC DNA]</scope>
    <source>
        <strain evidence="2">cv. WU1-14</strain>
    </source>
</reference>